<gene>
    <name evidence="2" type="ORF">C7448_101290</name>
</gene>
<comment type="caution">
    <text evidence="2">The sequence shown here is derived from an EMBL/GenBank/DDBJ whole genome shotgun (WGS) entry which is preliminary data.</text>
</comment>
<accession>A0A3E0IC52</accession>
<keyword evidence="3" id="KW-1185">Reference proteome</keyword>
<feature type="domain" description="Peptidase C51" evidence="1">
    <location>
        <begin position="54"/>
        <end position="130"/>
    </location>
</feature>
<sequence length="155" mass="17315">MSASALKKLNICMNNLISVALSQYGVKEVKGSKDHPQIINYFTSLGFDGGKFKDETAWCSAFANWVAKKAGYEHTNQLTARSWLSVGDSTTNPEPGDVVVLWRENPNSWKGHIGFLIKETKRYVYLLGGNQGNSVSIKAYPKKRVLDFRKLKKNG</sequence>
<dbReference type="EMBL" id="QUNS01000001">
    <property type="protein sequence ID" value="REH56252.1"/>
    <property type="molecule type" value="Genomic_DNA"/>
</dbReference>
<dbReference type="InterPro" id="IPR038765">
    <property type="entry name" value="Papain-like_cys_pep_sf"/>
</dbReference>
<dbReference type="Pfam" id="PF05257">
    <property type="entry name" value="CHAP"/>
    <property type="match status" value="1"/>
</dbReference>
<dbReference type="Gene3D" id="3.90.1720.10">
    <property type="entry name" value="endopeptidase domain like (from Nostoc punctiforme)"/>
    <property type="match status" value="1"/>
</dbReference>
<dbReference type="Proteomes" id="UP000256884">
    <property type="component" value="Unassembled WGS sequence"/>
</dbReference>
<dbReference type="NCBIfam" id="TIGR02594">
    <property type="entry name" value="TIGR02594 family protein"/>
    <property type="match status" value="1"/>
</dbReference>
<evidence type="ECO:0000313" key="2">
    <source>
        <dbReference type="EMBL" id="REH56252.1"/>
    </source>
</evidence>
<protein>
    <submittedName>
        <fullName evidence="2">Uncharacterized protein (TIGR02594 family)</fullName>
    </submittedName>
</protein>
<evidence type="ECO:0000313" key="3">
    <source>
        <dbReference type="Proteomes" id="UP000256884"/>
    </source>
</evidence>
<evidence type="ECO:0000259" key="1">
    <source>
        <dbReference type="Pfam" id="PF05257"/>
    </source>
</evidence>
<proteinExistence type="predicted"/>
<dbReference type="SUPFAM" id="SSF54001">
    <property type="entry name" value="Cysteine proteinases"/>
    <property type="match status" value="1"/>
</dbReference>
<dbReference type="InterPro" id="IPR007921">
    <property type="entry name" value="CHAP_dom"/>
</dbReference>
<dbReference type="InterPro" id="IPR013423">
    <property type="entry name" value="CHP02594"/>
</dbReference>
<name>A0A3E0IC52_9FLAO</name>
<organism evidence="2 3">
    <name type="scientific">Tenacibaculum gallaicum</name>
    <dbReference type="NCBI Taxonomy" id="561505"/>
    <lineage>
        <taxon>Bacteria</taxon>
        <taxon>Pseudomonadati</taxon>
        <taxon>Bacteroidota</taxon>
        <taxon>Flavobacteriia</taxon>
        <taxon>Flavobacteriales</taxon>
        <taxon>Flavobacteriaceae</taxon>
        <taxon>Tenacibaculum</taxon>
    </lineage>
</organism>
<reference evidence="2 3" key="1">
    <citation type="submission" date="2018-08" db="EMBL/GenBank/DDBJ databases">
        <title>Genomic Encyclopedia of Type Strains, Phase IV (KMG-IV): sequencing the most valuable type-strain genomes for metagenomic binning, comparative biology and taxonomic classification.</title>
        <authorList>
            <person name="Goeker M."/>
        </authorList>
    </citation>
    <scope>NUCLEOTIDE SEQUENCE [LARGE SCALE GENOMIC DNA]</scope>
    <source>
        <strain evidence="2 3">DSM 18841</strain>
    </source>
</reference>
<dbReference type="AlphaFoldDB" id="A0A3E0IC52"/>